<proteinExistence type="inferred from homology"/>
<comment type="similarity">
    <text evidence="1">Belongs to the peptidase S1 family.</text>
</comment>
<dbReference type="GO" id="GO:0004252">
    <property type="term" value="F:serine-type endopeptidase activity"/>
    <property type="evidence" value="ECO:0007669"/>
    <property type="project" value="InterPro"/>
</dbReference>
<dbReference type="InterPro" id="IPR018114">
    <property type="entry name" value="TRYPSIN_HIS"/>
</dbReference>
<dbReference type="PROSITE" id="PS00135">
    <property type="entry name" value="TRYPSIN_SER"/>
    <property type="match status" value="1"/>
</dbReference>
<name>A0A837G7I5_9VIBR</name>
<dbReference type="CDD" id="cd00190">
    <property type="entry name" value="Tryp_SPc"/>
    <property type="match status" value="1"/>
</dbReference>
<dbReference type="PANTHER" id="PTHR24276">
    <property type="entry name" value="POLYSERASE-RELATED"/>
    <property type="match status" value="1"/>
</dbReference>
<dbReference type="InterPro" id="IPR050430">
    <property type="entry name" value="Peptidase_S1"/>
</dbReference>
<evidence type="ECO:0000256" key="1">
    <source>
        <dbReference type="ARBA" id="ARBA00007664"/>
    </source>
</evidence>
<dbReference type="SUPFAM" id="SSF50494">
    <property type="entry name" value="Trypsin-like serine proteases"/>
    <property type="match status" value="1"/>
</dbReference>
<dbReference type="InterPro" id="IPR043504">
    <property type="entry name" value="Peptidase_S1_PA_chymotrypsin"/>
</dbReference>
<dbReference type="EMBL" id="JXXR01000010">
    <property type="protein sequence ID" value="KJY73883.1"/>
    <property type="molecule type" value="Genomic_DNA"/>
</dbReference>
<dbReference type="PANTHER" id="PTHR24276:SF98">
    <property type="entry name" value="FI18310P1-RELATED"/>
    <property type="match status" value="1"/>
</dbReference>
<dbReference type="PRINTS" id="PR00722">
    <property type="entry name" value="CHYMOTRYPSIN"/>
</dbReference>
<dbReference type="RefSeq" id="WP_045985674.1">
    <property type="nucleotide sequence ID" value="NZ_CP063052.1"/>
</dbReference>
<dbReference type="PROSITE" id="PS50240">
    <property type="entry name" value="TRYPSIN_DOM"/>
    <property type="match status" value="1"/>
</dbReference>
<dbReference type="AlphaFoldDB" id="A0A837G7I5"/>
<comment type="caution">
    <text evidence="3">The sequence shown here is derived from an EMBL/GenBank/DDBJ whole genome shotgun (WGS) entry which is preliminary data.</text>
</comment>
<organism evidence="3">
    <name type="scientific">Vibrio coralliilyticus</name>
    <dbReference type="NCBI Taxonomy" id="190893"/>
    <lineage>
        <taxon>Bacteria</taxon>
        <taxon>Pseudomonadati</taxon>
        <taxon>Pseudomonadota</taxon>
        <taxon>Gammaproteobacteria</taxon>
        <taxon>Vibrionales</taxon>
        <taxon>Vibrionaceae</taxon>
        <taxon>Vibrio</taxon>
    </lineage>
</organism>
<evidence type="ECO:0000256" key="2">
    <source>
        <dbReference type="ARBA" id="ARBA00023157"/>
    </source>
</evidence>
<dbReference type="SMART" id="SM00020">
    <property type="entry name" value="Tryp_SPc"/>
    <property type="match status" value="1"/>
</dbReference>
<dbReference type="InterPro" id="IPR033116">
    <property type="entry name" value="TRYPSIN_SER"/>
</dbReference>
<sequence>MRKLSILLPFAMLFSGYSLEAHSTEISPYIVNGSYASVTTYPSIISLFKDRIDYDNKYYVGSYCGGTLLNDQYVLTAAHCIYDNEETQLFTSAVPKLQNESDFPYSVVERVMVNEIYYKSTYNDSTLTDDIAILKLASPMQTSSTADYAIRPSSGDDSTYRDVSQTFHAVGHGDTQTGSDNDDNLLYAQLQYVDNSVCDATYSQDTSGNLCMGWPTPGSNGLDNGVCNGDSGGPLYWYTGGSYKQVGITSFGHVSGCGNPSIVPNSVFTEVLGHEAWITSVLNGSETPKKTITDSDRTAYLNSTSSSTVTTDESANSSNGGGGGSLGYLSFLLISGVLFRRKLTS</sequence>
<protein>
    <submittedName>
        <fullName evidence="3">Serine protease</fullName>
    </submittedName>
</protein>
<dbReference type="PROSITE" id="PS00134">
    <property type="entry name" value="TRYPSIN_HIS"/>
    <property type="match status" value="1"/>
</dbReference>
<dbReference type="InterPro" id="IPR009003">
    <property type="entry name" value="Peptidase_S1_PA"/>
</dbReference>
<keyword evidence="3" id="KW-0645">Protease</keyword>
<accession>A0A837G7I5</accession>
<dbReference type="Gene3D" id="2.40.10.10">
    <property type="entry name" value="Trypsin-like serine proteases"/>
    <property type="match status" value="1"/>
</dbReference>
<reference evidence="3" key="1">
    <citation type="journal article" date="2015" name="BMC Genomics">
        <title>Genome mining reveals unlocked bioactive potential of marine Gram-negative bacteria.</title>
        <authorList>
            <person name="Machado H."/>
            <person name="Sonnenschein E.C."/>
            <person name="Melchiorsen J."/>
            <person name="Gram L."/>
        </authorList>
    </citation>
    <scope>NUCLEOTIDE SEQUENCE</scope>
    <source>
        <strain evidence="3">S2052</strain>
    </source>
</reference>
<gene>
    <name evidence="3" type="ORF">TW71_09215</name>
</gene>
<keyword evidence="3" id="KW-0378">Hydrolase</keyword>
<dbReference type="Pfam" id="PF00089">
    <property type="entry name" value="Trypsin"/>
    <property type="match status" value="1"/>
</dbReference>
<dbReference type="GO" id="GO:0006508">
    <property type="term" value="P:proteolysis"/>
    <property type="evidence" value="ECO:0007669"/>
    <property type="project" value="UniProtKB-KW"/>
</dbReference>
<dbReference type="InterPro" id="IPR001314">
    <property type="entry name" value="Peptidase_S1A"/>
</dbReference>
<dbReference type="InterPro" id="IPR001254">
    <property type="entry name" value="Trypsin_dom"/>
</dbReference>
<evidence type="ECO:0000313" key="3">
    <source>
        <dbReference type="EMBL" id="KJY73883.1"/>
    </source>
</evidence>
<keyword evidence="2" id="KW-1015">Disulfide bond</keyword>